<dbReference type="SUPFAM" id="SSF54211">
    <property type="entry name" value="Ribosomal protein S5 domain 2-like"/>
    <property type="match status" value="1"/>
</dbReference>
<dbReference type="CDD" id="cd04170">
    <property type="entry name" value="EF-G_bact"/>
    <property type="match status" value="1"/>
</dbReference>
<dbReference type="PRINTS" id="PR00315">
    <property type="entry name" value="ELONGATNFCT"/>
</dbReference>
<gene>
    <name evidence="4" type="ORF">METZ01_LOCUS13413</name>
</gene>
<dbReference type="InterPro" id="IPR027417">
    <property type="entry name" value="P-loop_NTPase"/>
</dbReference>
<protein>
    <recommendedName>
        <fullName evidence="3">Tr-type G domain-containing protein</fullName>
    </recommendedName>
</protein>
<dbReference type="Gene3D" id="3.30.230.10">
    <property type="match status" value="1"/>
</dbReference>
<dbReference type="Gene3D" id="2.40.30.10">
    <property type="entry name" value="Translation factors"/>
    <property type="match status" value="1"/>
</dbReference>
<dbReference type="SMART" id="SM00889">
    <property type="entry name" value="EFG_IV"/>
    <property type="match status" value="1"/>
</dbReference>
<dbReference type="EMBL" id="UINC01000751">
    <property type="protein sequence ID" value="SUZ60559.1"/>
    <property type="molecule type" value="Genomic_DNA"/>
</dbReference>
<dbReference type="InterPro" id="IPR035649">
    <property type="entry name" value="EFG_V"/>
</dbReference>
<sequence>MAKVTTADLRNVAVVGHGDTGKTTIVSACLYTTGTVNRMGLVDQGTATTDYDPEEIERQISIQAALAHCNFEGKHVTFIDTPGYSVFRPDTKASVRVADSFALLVDAVSGPQVMSDKSWQYSREYNTPGFIVINRLDRENSSYQRTLEAIQARFGREAVALQIPIGKENDFSGVVDLVEMKAFSYKRDGDGRASAEDIPEKLQATAESQREALVEMVAEGDEALMEVFFEEGDLTPEQLATGIRAAVRERLLFPVLCTSALHGIGTDRVLAATVNYLPSPDERANFTGANPKDKEEVSWPIDSEGPFAALVFKTVADPYAGRISLMKVFSGSASADAPMLNPRSNATEKLANLSLVQGKQYESTQGVVAGQLCAVAKLRDIHTNDTLCDKSRPVIIGPVQFPKAAISFAVTPQTQADEEKISEALARLCEEDATIVVDRDPQTHELLVSGLGQLHVEVTVAKLEKRFGVKTTLKPPTVPYRETIRGTARAEGRHKKQSGGRGQFGVCVIELSPNNAGEGFEFEDKIFGGSIPQQFRPAVQKGVREAAARGVLCGFPLEDFTCALLDGKFHAVDSSEIAFKIAGSMAFKEAALQAQPTLMEPLMDIEISIPDEAMGDVMGDLNSRRGRVQGMEPAGGDQQMIKAQVPLAEVLTYAPDLNSLTGGRGTYTMEFSHYDEVPAHLSQKIIDDIKAKREAEAG</sequence>
<dbReference type="InterPro" id="IPR005225">
    <property type="entry name" value="Small_GTP-bd"/>
</dbReference>
<dbReference type="InterPro" id="IPR000640">
    <property type="entry name" value="EFG_V-like"/>
</dbReference>
<evidence type="ECO:0000256" key="2">
    <source>
        <dbReference type="ARBA" id="ARBA00023134"/>
    </source>
</evidence>
<dbReference type="Pfam" id="PF14492">
    <property type="entry name" value="EFG_III"/>
    <property type="match status" value="1"/>
</dbReference>
<dbReference type="Pfam" id="PF00679">
    <property type="entry name" value="EFG_C"/>
    <property type="match status" value="1"/>
</dbReference>
<dbReference type="PROSITE" id="PS51722">
    <property type="entry name" value="G_TR_2"/>
    <property type="match status" value="1"/>
</dbReference>
<dbReference type="SMART" id="SM00838">
    <property type="entry name" value="EFG_C"/>
    <property type="match status" value="1"/>
</dbReference>
<accession>A0A381P2L9</accession>
<dbReference type="CDD" id="cd03713">
    <property type="entry name" value="EFG_mtEFG_C"/>
    <property type="match status" value="1"/>
</dbReference>
<name>A0A381P2L9_9ZZZZ</name>
<reference evidence="4" key="1">
    <citation type="submission" date="2018-05" db="EMBL/GenBank/DDBJ databases">
        <authorList>
            <person name="Lanie J.A."/>
            <person name="Ng W.-L."/>
            <person name="Kazmierczak K.M."/>
            <person name="Andrzejewski T.M."/>
            <person name="Davidsen T.M."/>
            <person name="Wayne K.J."/>
            <person name="Tettelin H."/>
            <person name="Glass J.I."/>
            <person name="Rusch D."/>
            <person name="Podicherti R."/>
            <person name="Tsui H.-C.T."/>
            <person name="Winkler M.E."/>
        </authorList>
    </citation>
    <scope>NUCLEOTIDE SEQUENCE</scope>
</reference>
<dbReference type="CDD" id="cd01434">
    <property type="entry name" value="EFG_mtEFG1_IV"/>
    <property type="match status" value="1"/>
</dbReference>
<dbReference type="InterPro" id="IPR035647">
    <property type="entry name" value="EFG_III/V"/>
</dbReference>
<evidence type="ECO:0000313" key="4">
    <source>
        <dbReference type="EMBL" id="SUZ60559.1"/>
    </source>
</evidence>
<dbReference type="InterPro" id="IPR041095">
    <property type="entry name" value="EFG_II"/>
</dbReference>
<dbReference type="InterPro" id="IPR000795">
    <property type="entry name" value="T_Tr_GTP-bd_dom"/>
</dbReference>
<proteinExistence type="predicted"/>
<dbReference type="NCBIfam" id="NF009379">
    <property type="entry name" value="PRK12740.1-3"/>
    <property type="match status" value="1"/>
</dbReference>
<feature type="domain" description="Tr-type G" evidence="3">
    <location>
        <begin position="7"/>
        <end position="281"/>
    </location>
</feature>
<keyword evidence="1" id="KW-0547">Nucleotide-binding</keyword>
<dbReference type="CDD" id="cd16262">
    <property type="entry name" value="EFG_III"/>
    <property type="match status" value="1"/>
</dbReference>
<dbReference type="GO" id="GO:0032790">
    <property type="term" value="P:ribosome disassembly"/>
    <property type="evidence" value="ECO:0007669"/>
    <property type="project" value="TreeGrafter"/>
</dbReference>
<dbReference type="InterPro" id="IPR047872">
    <property type="entry name" value="EFG_IV"/>
</dbReference>
<dbReference type="PANTHER" id="PTHR43261:SF7">
    <property type="entry name" value="ELONGATION FACTOR G-LIKE PROTEIN"/>
    <property type="match status" value="1"/>
</dbReference>
<dbReference type="InterPro" id="IPR014721">
    <property type="entry name" value="Ribsml_uS5_D2-typ_fold_subgr"/>
</dbReference>
<evidence type="ECO:0000256" key="1">
    <source>
        <dbReference type="ARBA" id="ARBA00022741"/>
    </source>
</evidence>
<dbReference type="GO" id="GO:0005525">
    <property type="term" value="F:GTP binding"/>
    <property type="evidence" value="ECO:0007669"/>
    <property type="project" value="UniProtKB-KW"/>
</dbReference>
<dbReference type="SUPFAM" id="SSF52540">
    <property type="entry name" value="P-loop containing nucleoside triphosphate hydrolases"/>
    <property type="match status" value="1"/>
</dbReference>
<evidence type="ECO:0000259" key="3">
    <source>
        <dbReference type="PROSITE" id="PS51722"/>
    </source>
</evidence>
<dbReference type="Pfam" id="PF22042">
    <property type="entry name" value="EF-G_D2"/>
    <property type="match status" value="1"/>
</dbReference>
<dbReference type="Gene3D" id="3.30.70.240">
    <property type="match status" value="1"/>
</dbReference>
<dbReference type="Gene3D" id="3.40.50.300">
    <property type="entry name" value="P-loop containing nucleotide triphosphate hydrolases"/>
    <property type="match status" value="1"/>
</dbReference>
<dbReference type="SUPFAM" id="SSF50447">
    <property type="entry name" value="Translation proteins"/>
    <property type="match status" value="1"/>
</dbReference>
<dbReference type="NCBIfam" id="TIGR00231">
    <property type="entry name" value="small_GTP"/>
    <property type="match status" value="1"/>
</dbReference>
<dbReference type="SUPFAM" id="SSF54980">
    <property type="entry name" value="EF-G C-terminal domain-like"/>
    <property type="match status" value="2"/>
</dbReference>
<dbReference type="Pfam" id="PF03764">
    <property type="entry name" value="EFG_IV"/>
    <property type="match status" value="1"/>
</dbReference>
<dbReference type="InterPro" id="IPR053905">
    <property type="entry name" value="EF-G-like_DII"/>
</dbReference>
<dbReference type="GO" id="GO:0003924">
    <property type="term" value="F:GTPase activity"/>
    <property type="evidence" value="ECO:0007669"/>
    <property type="project" value="InterPro"/>
</dbReference>
<dbReference type="InterPro" id="IPR009022">
    <property type="entry name" value="EFG_III"/>
</dbReference>
<dbReference type="FunFam" id="3.30.70.240:FF:000001">
    <property type="entry name" value="Elongation factor G"/>
    <property type="match status" value="1"/>
</dbReference>
<keyword evidence="2" id="KW-0342">GTP-binding</keyword>
<dbReference type="AlphaFoldDB" id="A0A381P2L9"/>
<dbReference type="Pfam" id="PF00009">
    <property type="entry name" value="GTP_EFTU"/>
    <property type="match status" value="1"/>
</dbReference>
<dbReference type="FunFam" id="3.30.230.10:FF:000003">
    <property type="entry name" value="Elongation factor G"/>
    <property type="match status" value="1"/>
</dbReference>
<dbReference type="Gene3D" id="3.30.70.870">
    <property type="entry name" value="Elongation Factor G (Translational Gtpase), domain 3"/>
    <property type="match status" value="1"/>
</dbReference>
<dbReference type="GO" id="GO:0003746">
    <property type="term" value="F:translation elongation factor activity"/>
    <property type="evidence" value="ECO:0007669"/>
    <property type="project" value="InterPro"/>
</dbReference>
<dbReference type="InterPro" id="IPR009000">
    <property type="entry name" value="Transl_B-barrel_sf"/>
</dbReference>
<dbReference type="InterPro" id="IPR020568">
    <property type="entry name" value="Ribosomal_Su5_D2-typ_SF"/>
</dbReference>
<dbReference type="NCBIfam" id="NF009891">
    <property type="entry name" value="PRK13351.1-1"/>
    <property type="match status" value="1"/>
</dbReference>
<dbReference type="InterPro" id="IPR005517">
    <property type="entry name" value="Transl_elong_EFG/EF2_IV"/>
</dbReference>
<organism evidence="4">
    <name type="scientific">marine metagenome</name>
    <dbReference type="NCBI Taxonomy" id="408172"/>
    <lineage>
        <taxon>unclassified sequences</taxon>
        <taxon>metagenomes</taxon>
        <taxon>ecological metagenomes</taxon>
    </lineage>
</organism>
<dbReference type="PANTHER" id="PTHR43261">
    <property type="entry name" value="TRANSLATION ELONGATION FACTOR G-RELATED"/>
    <property type="match status" value="1"/>
</dbReference>
<dbReference type="NCBIfam" id="NF009381">
    <property type="entry name" value="PRK12740.1-5"/>
    <property type="match status" value="1"/>
</dbReference>